<organism evidence="1 2">
    <name type="scientific">Daphnia magna</name>
    <dbReference type="NCBI Taxonomy" id="35525"/>
    <lineage>
        <taxon>Eukaryota</taxon>
        <taxon>Metazoa</taxon>
        <taxon>Ecdysozoa</taxon>
        <taxon>Arthropoda</taxon>
        <taxon>Crustacea</taxon>
        <taxon>Branchiopoda</taxon>
        <taxon>Diplostraca</taxon>
        <taxon>Cladocera</taxon>
        <taxon>Anomopoda</taxon>
        <taxon>Daphniidae</taxon>
        <taxon>Daphnia</taxon>
    </lineage>
</organism>
<comment type="caution">
    <text evidence="1">The sequence shown here is derived from an EMBL/GenBank/DDBJ whole genome shotgun (WGS) entry which is preliminary data.</text>
</comment>
<dbReference type="Proteomes" id="UP000076858">
    <property type="component" value="Unassembled WGS sequence"/>
</dbReference>
<gene>
    <name evidence="1" type="ORF">APZ42_017683</name>
</gene>
<evidence type="ECO:0000313" key="1">
    <source>
        <dbReference type="EMBL" id="KZS17031.1"/>
    </source>
</evidence>
<evidence type="ECO:0000313" key="2">
    <source>
        <dbReference type="Proteomes" id="UP000076858"/>
    </source>
</evidence>
<name>A0A165A0G5_9CRUS</name>
<dbReference type="EMBL" id="LRGB01000687">
    <property type="protein sequence ID" value="KZS17031.1"/>
    <property type="molecule type" value="Genomic_DNA"/>
</dbReference>
<dbReference type="AlphaFoldDB" id="A0A165A0G5"/>
<accession>A0A165A0G5</accession>
<proteinExistence type="predicted"/>
<keyword evidence="2" id="KW-1185">Reference proteome</keyword>
<protein>
    <submittedName>
        <fullName evidence="1">Uncharacterized protein</fullName>
    </submittedName>
</protein>
<sequence>MIDDRHRLFIELSCFFFYEHCRVLIPVPAFRRVRYHIKRHYGPVVRIQQIHRRNDEGKIAIMRTQGFKRTMTGVVIGSLAALLTLNYNKKKQGTSEGSQRH</sequence>
<reference evidence="1 2" key="1">
    <citation type="submission" date="2016-03" db="EMBL/GenBank/DDBJ databases">
        <title>EvidentialGene: Evidence-directed Construction of Genes on Genomes.</title>
        <authorList>
            <person name="Gilbert D.G."/>
            <person name="Choi J.-H."/>
            <person name="Mockaitis K."/>
            <person name="Colbourne J."/>
            <person name="Pfrender M."/>
        </authorList>
    </citation>
    <scope>NUCLEOTIDE SEQUENCE [LARGE SCALE GENOMIC DNA]</scope>
    <source>
        <strain evidence="1 2">Xinb3</strain>
        <tissue evidence="1">Complete organism</tissue>
    </source>
</reference>